<dbReference type="SUPFAM" id="SSF50475">
    <property type="entry name" value="FMN-binding split barrel"/>
    <property type="match status" value="1"/>
</dbReference>
<dbReference type="PANTHER" id="PTHR34071:SF2">
    <property type="entry name" value="FLAVIN-NUCLEOTIDE-BINDING PROTEIN"/>
    <property type="match status" value="1"/>
</dbReference>
<reference evidence="1" key="1">
    <citation type="submission" date="2022-12" db="EMBL/GenBank/DDBJ databases">
        <authorList>
            <person name="Petersen C."/>
        </authorList>
    </citation>
    <scope>NUCLEOTIDE SEQUENCE</scope>
    <source>
        <strain evidence="1">IBT 21472</strain>
    </source>
</reference>
<dbReference type="Pfam" id="PF12900">
    <property type="entry name" value="Pyridox_ox_2"/>
    <property type="match status" value="1"/>
</dbReference>
<evidence type="ECO:0000313" key="2">
    <source>
        <dbReference type="Proteomes" id="UP001147746"/>
    </source>
</evidence>
<dbReference type="OrthoDB" id="444432at2759"/>
<dbReference type="AlphaFoldDB" id="A0A9W9LDT2"/>
<dbReference type="Gene3D" id="2.30.110.10">
    <property type="entry name" value="Electron Transport, Fmn-binding Protein, Chain A"/>
    <property type="match status" value="1"/>
</dbReference>
<proteinExistence type="predicted"/>
<organism evidence="1 2">
    <name type="scientific">Penicillium atrosanguineum</name>
    <dbReference type="NCBI Taxonomy" id="1132637"/>
    <lineage>
        <taxon>Eukaryota</taxon>
        <taxon>Fungi</taxon>
        <taxon>Dikarya</taxon>
        <taxon>Ascomycota</taxon>
        <taxon>Pezizomycotina</taxon>
        <taxon>Eurotiomycetes</taxon>
        <taxon>Eurotiomycetidae</taxon>
        <taxon>Eurotiales</taxon>
        <taxon>Aspergillaceae</taxon>
        <taxon>Penicillium</taxon>
    </lineage>
</organism>
<evidence type="ECO:0000313" key="1">
    <source>
        <dbReference type="EMBL" id="KAJ5324880.1"/>
    </source>
</evidence>
<dbReference type="Proteomes" id="UP001147746">
    <property type="component" value="Unassembled WGS sequence"/>
</dbReference>
<comment type="caution">
    <text evidence="1">The sequence shown here is derived from an EMBL/GenBank/DDBJ whole genome shotgun (WGS) entry which is preliminary data.</text>
</comment>
<dbReference type="EMBL" id="JAPZBO010000002">
    <property type="protein sequence ID" value="KAJ5324880.1"/>
    <property type="molecule type" value="Genomic_DNA"/>
</dbReference>
<accession>A0A9W9LDT2</accession>
<gene>
    <name evidence="1" type="ORF">N7476_003480</name>
</gene>
<name>A0A9W9LDT2_9EURO</name>
<dbReference type="InterPro" id="IPR024747">
    <property type="entry name" value="Pyridox_Oxase-rel"/>
</dbReference>
<dbReference type="InterPro" id="IPR012349">
    <property type="entry name" value="Split_barrel_FMN-bd"/>
</dbReference>
<reference evidence="1" key="2">
    <citation type="journal article" date="2023" name="IMA Fungus">
        <title>Comparative genomic study of the Penicillium genus elucidates a diverse pangenome and 15 lateral gene transfer events.</title>
        <authorList>
            <person name="Petersen C."/>
            <person name="Sorensen T."/>
            <person name="Nielsen M.R."/>
            <person name="Sondergaard T.E."/>
            <person name="Sorensen J.L."/>
            <person name="Fitzpatrick D.A."/>
            <person name="Frisvad J.C."/>
            <person name="Nielsen K.L."/>
        </authorList>
    </citation>
    <scope>NUCLEOTIDE SEQUENCE</scope>
    <source>
        <strain evidence="1">IBT 21472</strain>
    </source>
</reference>
<protein>
    <submittedName>
        <fullName evidence="1">Flavin-nucleotide-binding protein</fullName>
    </submittedName>
</protein>
<keyword evidence="2" id="KW-1185">Reference proteome</keyword>
<dbReference type="PANTHER" id="PTHR34071">
    <property type="entry name" value="5-NITROIMIDAZOLE ANTIBIOTICS RESISTANCE PROTEIN, NIMA-FAMILY-RELATED PROTEIN-RELATED"/>
    <property type="match status" value="1"/>
</dbReference>
<sequence>MEGSYPLQARNTVRRHRERAKYDFETVHSIVNASPILHVSFLPTNRDDDPFPTILPMIGYMGSFDGSSMGALDLYLHGHSASRVMRLAGNDRPEGIPVCVAATLLDGIKLSLTPFNNSCNYRSVVLHGYASIVTVEAEKEWALRLITDGLVPGCWDNSRVPPTRAENLSTSVLRVHVASASAKINQGGPSDDRKDLQDDEVTGRVWTGTLPVWESVGTPVPSITNKVAQVPEYVVQWRQNHNADNELYAREALEKGK</sequence>